<protein>
    <submittedName>
        <fullName evidence="2">Uncharacterized protein</fullName>
    </submittedName>
</protein>
<dbReference type="PANTHER" id="PTHR47198:SF1">
    <property type="entry name" value="WD REPEAT-CONTAINING PROTEIN 91-LIKE ISOFORM X1"/>
    <property type="match status" value="1"/>
</dbReference>
<dbReference type="InterPro" id="IPR036322">
    <property type="entry name" value="WD40_repeat_dom_sf"/>
</dbReference>
<accession>A0AAV6L2E4</accession>
<sequence>MSSNYVGSQQISIHCRYLNGACKTKTTLQDQGYGNSVPWQHDPILSFFFRFCNHENSGHCRHEMALDADGRRLLVTSGSVRAPIYQVRGHMNGVKTLPHSAAITTVDWHPTLPLFLTGSADHSVRVTSIS</sequence>
<dbReference type="SUPFAM" id="SSF50978">
    <property type="entry name" value="WD40 repeat-like"/>
    <property type="match status" value="1"/>
</dbReference>
<dbReference type="PROSITE" id="PS50082">
    <property type="entry name" value="WD_REPEATS_2"/>
    <property type="match status" value="1"/>
</dbReference>
<dbReference type="InterPro" id="IPR001680">
    <property type="entry name" value="WD40_rpt"/>
</dbReference>
<dbReference type="SMART" id="SM00320">
    <property type="entry name" value="WD40"/>
    <property type="match status" value="1"/>
</dbReference>
<feature type="repeat" description="WD" evidence="1">
    <location>
        <begin position="96"/>
        <end position="130"/>
    </location>
</feature>
<dbReference type="PROSITE" id="PS50294">
    <property type="entry name" value="WD_REPEATS_REGION"/>
    <property type="match status" value="1"/>
</dbReference>
<dbReference type="PANTHER" id="PTHR47198">
    <property type="entry name" value="OS05G0299300 PROTEIN"/>
    <property type="match status" value="1"/>
</dbReference>
<evidence type="ECO:0000313" key="3">
    <source>
        <dbReference type="Proteomes" id="UP000823749"/>
    </source>
</evidence>
<dbReference type="Proteomes" id="UP000823749">
    <property type="component" value="Chromosome 3"/>
</dbReference>
<name>A0AAV6L2E4_9ERIC</name>
<dbReference type="EMBL" id="JACTNZ010000003">
    <property type="protein sequence ID" value="KAG5558724.1"/>
    <property type="molecule type" value="Genomic_DNA"/>
</dbReference>
<keyword evidence="1" id="KW-0853">WD repeat</keyword>
<evidence type="ECO:0000313" key="2">
    <source>
        <dbReference type="EMBL" id="KAG5558724.1"/>
    </source>
</evidence>
<proteinExistence type="predicted"/>
<evidence type="ECO:0000256" key="1">
    <source>
        <dbReference type="PROSITE-ProRule" id="PRU00221"/>
    </source>
</evidence>
<dbReference type="InterPro" id="IPR015943">
    <property type="entry name" value="WD40/YVTN_repeat-like_dom_sf"/>
</dbReference>
<keyword evidence="3" id="KW-1185">Reference proteome</keyword>
<gene>
    <name evidence="2" type="ORF">RHGRI_008622</name>
</gene>
<dbReference type="AlphaFoldDB" id="A0AAV6L2E4"/>
<dbReference type="Gene3D" id="2.130.10.10">
    <property type="entry name" value="YVTN repeat-like/Quinoprotein amine dehydrogenase"/>
    <property type="match status" value="1"/>
</dbReference>
<organism evidence="2 3">
    <name type="scientific">Rhododendron griersonianum</name>
    <dbReference type="NCBI Taxonomy" id="479676"/>
    <lineage>
        <taxon>Eukaryota</taxon>
        <taxon>Viridiplantae</taxon>
        <taxon>Streptophyta</taxon>
        <taxon>Embryophyta</taxon>
        <taxon>Tracheophyta</taxon>
        <taxon>Spermatophyta</taxon>
        <taxon>Magnoliopsida</taxon>
        <taxon>eudicotyledons</taxon>
        <taxon>Gunneridae</taxon>
        <taxon>Pentapetalae</taxon>
        <taxon>asterids</taxon>
        <taxon>Ericales</taxon>
        <taxon>Ericaceae</taxon>
        <taxon>Ericoideae</taxon>
        <taxon>Rhodoreae</taxon>
        <taxon>Rhododendron</taxon>
    </lineage>
</organism>
<dbReference type="Pfam" id="PF00400">
    <property type="entry name" value="WD40"/>
    <property type="match status" value="1"/>
</dbReference>
<comment type="caution">
    <text evidence="2">The sequence shown here is derived from an EMBL/GenBank/DDBJ whole genome shotgun (WGS) entry which is preliminary data.</text>
</comment>
<reference evidence="2" key="1">
    <citation type="submission" date="2020-08" db="EMBL/GenBank/DDBJ databases">
        <title>Plant Genome Project.</title>
        <authorList>
            <person name="Zhang R.-G."/>
        </authorList>
    </citation>
    <scope>NUCLEOTIDE SEQUENCE</scope>
    <source>
        <strain evidence="2">WSP0</strain>
        <tissue evidence="2">Leaf</tissue>
    </source>
</reference>